<dbReference type="EMBL" id="JADYXP020000005">
    <property type="protein sequence ID" value="KAL0124554.1"/>
    <property type="molecule type" value="Genomic_DNA"/>
</dbReference>
<evidence type="ECO:0000313" key="6">
    <source>
        <dbReference type="EMBL" id="KAL0124554.1"/>
    </source>
</evidence>
<feature type="transmembrane region" description="Helical" evidence="5">
    <location>
        <begin position="63"/>
        <end position="84"/>
    </location>
</feature>
<evidence type="ECO:0000256" key="4">
    <source>
        <dbReference type="ARBA" id="ARBA00023136"/>
    </source>
</evidence>
<organism evidence="6 7">
    <name type="scientific">Cardiocondyla obscurior</name>
    <dbReference type="NCBI Taxonomy" id="286306"/>
    <lineage>
        <taxon>Eukaryota</taxon>
        <taxon>Metazoa</taxon>
        <taxon>Ecdysozoa</taxon>
        <taxon>Arthropoda</taxon>
        <taxon>Hexapoda</taxon>
        <taxon>Insecta</taxon>
        <taxon>Pterygota</taxon>
        <taxon>Neoptera</taxon>
        <taxon>Endopterygota</taxon>
        <taxon>Hymenoptera</taxon>
        <taxon>Apocrita</taxon>
        <taxon>Aculeata</taxon>
        <taxon>Formicoidea</taxon>
        <taxon>Formicidae</taxon>
        <taxon>Myrmicinae</taxon>
        <taxon>Cardiocondyla</taxon>
    </lineage>
</organism>
<name>A0AAW2G8J4_9HYME</name>
<dbReference type="Proteomes" id="UP001430953">
    <property type="component" value="Unassembled WGS sequence"/>
</dbReference>
<dbReference type="SUPFAM" id="SSF48652">
    <property type="entry name" value="Tetraspanin"/>
    <property type="match status" value="1"/>
</dbReference>
<dbReference type="InterPro" id="IPR018499">
    <property type="entry name" value="Tetraspanin/Peripherin"/>
</dbReference>
<gene>
    <name evidence="6" type="ORF">PUN28_006417</name>
</gene>
<proteinExistence type="predicted"/>
<evidence type="ECO:0000256" key="2">
    <source>
        <dbReference type="ARBA" id="ARBA00022692"/>
    </source>
</evidence>
<dbReference type="InterPro" id="IPR008952">
    <property type="entry name" value="Tetraspanin_EC2_sf"/>
</dbReference>
<dbReference type="GO" id="GO:0016020">
    <property type="term" value="C:membrane"/>
    <property type="evidence" value="ECO:0007669"/>
    <property type="project" value="UniProtKB-SubCell"/>
</dbReference>
<evidence type="ECO:0000313" key="7">
    <source>
        <dbReference type="Proteomes" id="UP001430953"/>
    </source>
</evidence>
<keyword evidence="7" id="KW-1185">Reference proteome</keyword>
<keyword evidence="4 5" id="KW-0472">Membrane</keyword>
<sequence>MTKNDHSLVYRKRVSCTCKWEVKFSYRVAFTLAVFEAKRLLVLALEIFAEWQVIRIAGGTQPIALALADITLGLPCALIAVHIIRRRRLDLSSTRRVLRCLLIMIIACVAVNTSTLVSIGHHISVRQETLINVFNASMHLYVTAASYKYAIDEIQFTLRCCGHSSYTDWFLFDWQKVDYASREEMAGQNKISDEDFRSLGVPFSCCSLQATAPCMHLEMTDDKTINVKGCAEVISPILLRIVIVAYVTTITLIVIQVLLGFLIARMVCRFVSPGTSFSQVRCSAAPFSITNTSSRTYVPRLFSLKKFPRRKRPSTNSPLTTKDVCIKETRKIRSPRAKRRLLTLTHGNCNWDVAKIKPSIHEEHRVSVECLRNKSAH</sequence>
<evidence type="ECO:0000256" key="3">
    <source>
        <dbReference type="ARBA" id="ARBA00022989"/>
    </source>
</evidence>
<accession>A0AAW2G8J4</accession>
<dbReference type="AlphaFoldDB" id="A0AAW2G8J4"/>
<evidence type="ECO:0000256" key="1">
    <source>
        <dbReference type="ARBA" id="ARBA00004141"/>
    </source>
</evidence>
<feature type="transmembrane region" description="Helical" evidence="5">
    <location>
        <begin position="96"/>
        <end position="119"/>
    </location>
</feature>
<dbReference type="Gene3D" id="1.10.1450.10">
    <property type="entry name" value="Tetraspanin"/>
    <property type="match status" value="1"/>
</dbReference>
<comment type="caution">
    <text evidence="6">The sequence shown here is derived from an EMBL/GenBank/DDBJ whole genome shotgun (WGS) entry which is preliminary data.</text>
</comment>
<keyword evidence="2 5" id="KW-0812">Transmembrane</keyword>
<dbReference type="Pfam" id="PF00335">
    <property type="entry name" value="Tetraspanin"/>
    <property type="match status" value="1"/>
</dbReference>
<protein>
    <submittedName>
        <fullName evidence="6">Uncharacterized protein</fullName>
    </submittedName>
</protein>
<reference evidence="6 7" key="1">
    <citation type="submission" date="2023-03" db="EMBL/GenBank/DDBJ databases">
        <title>High recombination rates correlate with genetic variation in Cardiocondyla obscurior ants.</title>
        <authorList>
            <person name="Errbii M."/>
        </authorList>
    </citation>
    <scope>NUCLEOTIDE SEQUENCE [LARGE SCALE GENOMIC DNA]</scope>
    <source>
        <strain evidence="6">Alpha-2009</strain>
        <tissue evidence="6">Whole body</tissue>
    </source>
</reference>
<keyword evidence="3 5" id="KW-1133">Transmembrane helix</keyword>
<feature type="transmembrane region" description="Helical" evidence="5">
    <location>
        <begin position="237"/>
        <end position="264"/>
    </location>
</feature>
<comment type="subcellular location">
    <subcellularLocation>
        <location evidence="1">Membrane</location>
        <topology evidence="1">Multi-pass membrane protein</topology>
    </subcellularLocation>
</comment>
<evidence type="ECO:0000256" key="5">
    <source>
        <dbReference type="SAM" id="Phobius"/>
    </source>
</evidence>